<accession>A0A8K0JEZ8</accession>
<evidence type="ECO:0000313" key="2">
    <source>
        <dbReference type="EMBL" id="KAG7527283.1"/>
    </source>
</evidence>
<gene>
    <name evidence="2" type="ORF">FFLO_07089</name>
</gene>
<name>A0A8K0JEZ8_9TREE</name>
<keyword evidence="3" id="KW-1185">Reference proteome</keyword>
<organism evidence="2 3">
    <name type="scientific">Filobasidium floriforme</name>
    <dbReference type="NCBI Taxonomy" id="5210"/>
    <lineage>
        <taxon>Eukaryota</taxon>
        <taxon>Fungi</taxon>
        <taxon>Dikarya</taxon>
        <taxon>Basidiomycota</taxon>
        <taxon>Agaricomycotina</taxon>
        <taxon>Tremellomycetes</taxon>
        <taxon>Filobasidiales</taxon>
        <taxon>Filobasidiaceae</taxon>
        <taxon>Filobasidium</taxon>
    </lineage>
</organism>
<evidence type="ECO:0000313" key="3">
    <source>
        <dbReference type="Proteomes" id="UP000812966"/>
    </source>
</evidence>
<dbReference type="EMBL" id="JABELV010000350">
    <property type="protein sequence ID" value="KAG7527283.1"/>
    <property type="molecule type" value="Genomic_DNA"/>
</dbReference>
<feature type="region of interest" description="Disordered" evidence="1">
    <location>
        <begin position="522"/>
        <end position="550"/>
    </location>
</feature>
<sequence>MTSLLSLNVETANGELTIPCIAHDGMAYYGVSDDDTLKAILSGEMERKIDEEEFQKLRTLLSSTDAQVRQAVQKLYESHRAARWQEFHTDCDRIAATIQADPDTTDKVKKQMDIEVFNECLLPFHYGLFNTFLLKLIAERLGRGAGLHVELLLLSDEKVHQMNRVDAAGLYTTVRTLQYESALDLTSTSKETCIIGALWLFLNQVGAPEWKFEQLPGLYMVEDLDTFRDRSELPEDIVNATVDCLRIVKENEALVQGDIFDYYQQNVILHCSAKREGCYPRNSETSFKPSKSRADHGKAVRISFSSRATAVFLPHEYFSDGAIGLPQSQGCDPSSGTDRNSTGTSGNVPMALGYSFEEFYLQCFYGVSTPSAIADPVPLDLEFRIELSIRQAKETIRMLGILEKVRGKHEVSTERDRLTDWVKWCRQSRRDLLERKHLADSQRVIAEIESKISSQVDPQVGVAADSSSVVAAQTMFEKKLGKHSGDILVPEVMKVLNGSTREIVSVNAKRWKQLKKLGDPEGLFTLEEEDDSTGGADDAQSRENELDNEPPWYCIFDHDV</sequence>
<comment type="caution">
    <text evidence="2">The sequence shown here is derived from an EMBL/GenBank/DDBJ whole genome shotgun (WGS) entry which is preliminary data.</text>
</comment>
<dbReference type="AlphaFoldDB" id="A0A8K0JEZ8"/>
<evidence type="ECO:0000256" key="1">
    <source>
        <dbReference type="SAM" id="MobiDB-lite"/>
    </source>
</evidence>
<proteinExistence type="predicted"/>
<dbReference type="Proteomes" id="UP000812966">
    <property type="component" value="Unassembled WGS sequence"/>
</dbReference>
<reference evidence="2" key="1">
    <citation type="submission" date="2020-04" db="EMBL/GenBank/DDBJ databases">
        <title>Analysis of mating type loci in Filobasidium floriforme.</title>
        <authorList>
            <person name="Nowrousian M."/>
        </authorList>
    </citation>
    <scope>NUCLEOTIDE SEQUENCE</scope>
    <source>
        <strain evidence="2">CBS 6242</strain>
    </source>
</reference>
<protein>
    <submittedName>
        <fullName evidence="2">Uncharacterized protein</fullName>
    </submittedName>
</protein>